<dbReference type="PROSITE" id="PS50043">
    <property type="entry name" value="HTH_LUXR_2"/>
    <property type="match status" value="1"/>
</dbReference>
<sequence>MGDVLFRLGESLGAGAGPGLSPDELGELLSQAIASVVPHDSFNISGMNPATGIASLGFWHRADPALRLAQRHNLYFGEDPYSPDQLARLSVPIGVISPSAPASLAQGVLSAHGVGSELRMLLRDGRGVWGMVSLLREEGGRPFGASDERALLRLTQPLIAIVRGHATAIPPQAARPDLAPGIIMVGADHAVRAVSPQARAWLRELRLPAAISDDWAATAISSEVSLAARDHHLDQTLPVACMPASYAGHWVAIHAQPLNDDGTGDVAVVIQAATGGLLLPAFAAWYSITPRERTILQKLCEGTAPKQIARGLGISLHTVNDHLKSLFRKTNTSGRDELTAAITG</sequence>
<dbReference type="InterPro" id="IPR000792">
    <property type="entry name" value="Tscrpt_reg_LuxR_C"/>
</dbReference>
<dbReference type="SUPFAM" id="SSF46894">
    <property type="entry name" value="C-terminal effector domain of the bipartite response regulators"/>
    <property type="match status" value="1"/>
</dbReference>
<evidence type="ECO:0000256" key="2">
    <source>
        <dbReference type="ARBA" id="ARBA00023125"/>
    </source>
</evidence>
<dbReference type="PANTHER" id="PTHR44688:SF16">
    <property type="entry name" value="DNA-BINDING TRANSCRIPTIONAL ACTIVATOR DEVR_DOSR"/>
    <property type="match status" value="1"/>
</dbReference>
<evidence type="ECO:0000259" key="4">
    <source>
        <dbReference type="PROSITE" id="PS50043"/>
    </source>
</evidence>
<dbReference type="PRINTS" id="PR00038">
    <property type="entry name" value="HTHLUXR"/>
</dbReference>
<dbReference type="RefSeq" id="WP_345430781.1">
    <property type="nucleotide sequence ID" value="NZ_BAABHK010000003.1"/>
</dbReference>
<dbReference type="PANTHER" id="PTHR44688">
    <property type="entry name" value="DNA-BINDING TRANSCRIPTIONAL ACTIVATOR DEVR_DOSR"/>
    <property type="match status" value="1"/>
</dbReference>
<dbReference type="SMART" id="SM00421">
    <property type="entry name" value="HTH_LUXR"/>
    <property type="match status" value="1"/>
</dbReference>
<evidence type="ECO:0000313" key="5">
    <source>
        <dbReference type="EMBL" id="GAA4624296.1"/>
    </source>
</evidence>
<evidence type="ECO:0000256" key="3">
    <source>
        <dbReference type="ARBA" id="ARBA00023163"/>
    </source>
</evidence>
<dbReference type="Gene3D" id="1.10.10.10">
    <property type="entry name" value="Winged helix-like DNA-binding domain superfamily/Winged helix DNA-binding domain"/>
    <property type="match status" value="1"/>
</dbReference>
<dbReference type="InterPro" id="IPR036388">
    <property type="entry name" value="WH-like_DNA-bd_sf"/>
</dbReference>
<feature type="domain" description="HTH luxR-type" evidence="4">
    <location>
        <begin position="281"/>
        <end position="344"/>
    </location>
</feature>
<reference evidence="6" key="1">
    <citation type="journal article" date="2019" name="Int. J. Syst. Evol. Microbiol.">
        <title>The Global Catalogue of Microorganisms (GCM) 10K type strain sequencing project: providing services to taxonomists for standard genome sequencing and annotation.</title>
        <authorList>
            <consortium name="The Broad Institute Genomics Platform"/>
            <consortium name="The Broad Institute Genome Sequencing Center for Infectious Disease"/>
            <person name="Wu L."/>
            <person name="Ma J."/>
        </authorList>
    </citation>
    <scope>NUCLEOTIDE SEQUENCE [LARGE SCALE GENOMIC DNA]</scope>
    <source>
        <strain evidence="6">JCM 17939</strain>
    </source>
</reference>
<evidence type="ECO:0000256" key="1">
    <source>
        <dbReference type="ARBA" id="ARBA00023015"/>
    </source>
</evidence>
<dbReference type="EMBL" id="BAABHK010000003">
    <property type="protein sequence ID" value="GAA4624296.1"/>
    <property type="molecule type" value="Genomic_DNA"/>
</dbReference>
<dbReference type="Proteomes" id="UP001501442">
    <property type="component" value="Unassembled WGS sequence"/>
</dbReference>
<keyword evidence="3" id="KW-0804">Transcription</keyword>
<gene>
    <name evidence="5" type="ORF">GCM10023196_023870</name>
</gene>
<protein>
    <submittedName>
        <fullName evidence="5">LuxR C-terminal-related transcriptional regulator</fullName>
    </submittedName>
</protein>
<organism evidence="5 6">
    <name type="scientific">Actinoallomurus vinaceus</name>
    <dbReference type="NCBI Taxonomy" id="1080074"/>
    <lineage>
        <taxon>Bacteria</taxon>
        <taxon>Bacillati</taxon>
        <taxon>Actinomycetota</taxon>
        <taxon>Actinomycetes</taxon>
        <taxon>Streptosporangiales</taxon>
        <taxon>Thermomonosporaceae</taxon>
        <taxon>Actinoallomurus</taxon>
    </lineage>
</organism>
<proteinExistence type="predicted"/>
<dbReference type="Pfam" id="PF00196">
    <property type="entry name" value="GerE"/>
    <property type="match status" value="1"/>
</dbReference>
<dbReference type="CDD" id="cd06170">
    <property type="entry name" value="LuxR_C_like"/>
    <property type="match status" value="1"/>
</dbReference>
<keyword evidence="2" id="KW-0238">DNA-binding</keyword>
<comment type="caution">
    <text evidence="5">The sequence shown here is derived from an EMBL/GenBank/DDBJ whole genome shotgun (WGS) entry which is preliminary data.</text>
</comment>
<dbReference type="InterPro" id="IPR016032">
    <property type="entry name" value="Sig_transdc_resp-reg_C-effctor"/>
</dbReference>
<keyword evidence="6" id="KW-1185">Reference proteome</keyword>
<evidence type="ECO:0000313" key="6">
    <source>
        <dbReference type="Proteomes" id="UP001501442"/>
    </source>
</evidence>
<name>A0ABP8U986_9ACTN</name>
<accession>A0ABP8U986</accession>
<keyword evidence="1" id="KW-0805">Transcription regulation</keyword>